<name>A0A510J706_9ALPH</name>
<feature type="compositionally biased region" description="Pro residues" evidence="4">
    <location>
        <begin position="649"/>
        <end position="666"/>
    </location>
</feature>
<dbReference type="GO" id="GO:0016020">
    <property type="term" value="C:membrane"/>
    <property type="evidence" value="ECO:0007669"/>
    <property type="project" value="InterPro"/>
</dbReference>
<evidence type="ECO:0000259" key="6">
    <source>
        <dbReference type="Pfam" id="PF01537"/>
    </source>
</evidence>
<feature type="region of interest" description="Disordered" evidence="4">
    <location>
        <begin position="332"/>
        <end position="670"/>
    </location>
</feature>
<feature type="compositionally biased region" description="Low complexity" evidence="4">
    <location>
        <begin position="418"/>
        <end position="512"/>
    </location>
</feature>
<dbReference type="InterPro" id="IPR002896">
    <property type="entry name" value="Herpes_glycop_dom"/>
</dbReference>
<keyword evidence="5" id="KW-0472">Membrane</keyword>
<dbReference type="RefSeq" id="YP_010801545.1">
    <property type="nucleotide sequence ID" value="NC_076965.1"/>
</dbReference>
<dbReference type="GO" id="GO:0055036">
    <property type="term" value="C:virion membrane"/>
    <property type="evidence" value="ECO:0007669"/>
    <property type="project" value="UniProtKB-SubCell"/>
</dbReference>
<feature type="compositionally biased region" description="Low complexity" evidence="4">
    <location>
        <begin position="542"/>
        <end position="558"/>
    </location>
</feature>
<dbReference type="Pfam" id="PF01537">
    <property type="entry name" value="Herpes_glycop_D"/>
    <property type="match status" value="1"/>
</dbReference>
<sequence>MRITWAVLASYFTAVWQLTWTVDPPPTPSLQDNVPPRTLDPLPPCYADPQFSDPGPSRPWSSQQLSLPRRTISHKAQTRTVDSCGLVLLTPPVREFARKSTPFSAQVAYFEKSPTCRRPILLRQYEGCDGGVPPSPTTCRRTSYTYHGGAPPNRYALVNTSLLAPVFPGAPNAFEYEIHIGHRLHTGQLWVNVRDSTPCTPLLREQPPVSADVCVPPVTARLGWKGISPCLLADANFAYYQPLSPVPRSCVNESDRVQARHLPYVSYAPQSALIGRTGYRFNRLLQTVPPGLEEPLFARPKFALQKVRGRRSVEAVDEMLVDRAPGRRLLSVDSDAGTAAETSAPTEAEADAVSSPTAAPESGSTAPTAPPTTPSEEAATEANSHAETSLPTTRGSSDEALSTPSAPGSPSEPETTLAPSTDASSAPAPSTTAEEPEAPATTAAGEESPTTAPEAASTSPEVAPTSAAETAPPSPASTESEASTEGASEPTAAPTASITSTETAPSTPGTEEPTPPVATSPETPQTEGSPDPESATPTEGLSPETMSPSSAPASTSSEGVVEPQTTPTPPETDRPSTPPGPSDPETPATPSHFTPALELITRNPPTPATQLPEDTPPEEDDTSDEDTEEGAGDGEVPELTTPRGSTLPPRLPPHTSPAAPQPPPEAHTPLFPFLRASQTLDIVFVASVLGHTAAIVAIVLLALRLCAPPRPVSRARYYEARYSRLPRQPA</sequence>
<accession>A0A510J706</accession>
<organism evidence="7 8">
    <name type="scientific">pteropodid alphaherpesvirus 2</name>
    <dbReference type="NCBI Taxonomy" id="3118716"/>
    <lineage>
        <taxon>Viruses</taxon>
        <taxon>Duplodnaviria</taxon>
        <taxon>Heunggongvirae</taxon>
        <taxon>Peploviricota</taxon>
        <taxon>Herviviricetes</taxon>
        <taxon>Herpesvirales</taxon>
        <taxon>Orthoherpesviridae</taxon>
        <taxon>Alphaherpesvirinae</taxon>
        <taxon>Simplexvirus</taxon>
        <taxon>Simplexvirus pteropodidalpha2</taxon>
    </lineage>
</organism>
<proteinExistence type="predicted"/>
<dbReference type="KEGG" id="vg:80540253"/>
<feature type="region of interest" description="Disordered" evidence="4">
    <location>
        <begin position="27"/>
        <end position="66"/>
    </location>
</feature>
<keyword evidence="8" id="KW-1185">Reference proteome</keyword>
<dbReference type="PRINTS" id="PR01217">
    <property type="entry name" value="PRICHEXTENSN"/>
</dbReference>
<keyword evidence="5" id="KW-1133">Transmembrane helix</keyword>
<evidence type="ECO:0000256" key="5">
    <source>
        <dbReference type="SAM" id="Phobius"/>
    </source>
</evidence>
<evidence type="ECO:0000313" key="7">
    <source>
        <dbReference type="EMBL" id="BBM13236.1"/>
    </source>
</evidence>
<evidence type="ECO:0000256" key="1">
    <source>
        <dbReference type="ARBA" id="ARBA00004563"/>
    </source>
</evidence>
<feature type="compositionally biased region" description="Polar residues" evidence="4">
    <location>
        <begin position="385"/>
        <end position="414"/>
    </location>
</feature>
<evidence type="ECO:0000256" key="2">
    <source>
        <dbReference type="ARBA" id="ARBA00022844"/>
    </source>
</evidence>
<dbReference type="InterPro" id="IPR036179">
    <property type="entry name" value="Ig-like_dom_sf"/>
</dbReference>
<evidence type="ECO:0000256" key="3">
    <source>
        <dbReference type="ARBA" id="ARBA00022879"/>
    </source>
</evidence>
<keyword evidence="2" id="KW-0946">Virion</keyword>
<feature type="compositionally biased region" description="Acidic residues" evidence="4">
    <location>
        <begin position="615"/>
        <end position="636"/>
    </location>
</feature>
<protein>
    <submittedName>
        <fullName evidence="7">Envelope glycoprotein G</fullName>
    </submittedName>
</protein>
<dbReference type="Gene3D" id="2.70.230.10">
    <property type="match status" value="1"/>
</dbReference>
<dbReference type="EMBL" id="LC492974">
    <property type="protein sequence ID" value="BBM13236.1"/>
    <property type="molecule type" value="Genomic_DNA"/>
</dbReference>
<feature type="compositionally biased region" description="Pro residues" evidence="4">
    <location>
        <begin position="566"/>
        <end position="584"/>
    </location>
</feature>
<evidence type="ECO:0000256" key="4">
    <source>
        <dbReference type="SAM" id="MobiDB-lite"/>
    </source>
</evidence>
<dbReference type="GO" id="GO:0019031">
    <property type="term" value="C:viral envelope"/>
    <property type="evidence" value="ECO:0007669"/>
    <property type="project" value="UniProtKB-KW"/>
</dbReference>
<dbReference type="Proteomes" id="UP001143588">
    <property type="component" value="Segment"/>
</dbReference>
<feature type="compositionally biased region" description="Low complexity" evidence="4">
    <location>
        <begin position="336"/>
        <end position="367"/>
    </location>
</feature>
<feature type="transmembrane region" description="Helical" evidence="5">
    <location>
        <begin position="682"/>
        <end position="707"/>
    </location>
</feature>
<gene>
    <name evidence="7" type="primary">US4</name>
</gene>
<keyword evidence="5" id="KW-0812">Transmembrane</keyword>
<feature type="compositionally biased region" description="Low complexity" evidence="4">
    <location>
        <begin position="374"/>
        <end position="383"/>
    </location>
</feature>
<keyword evidence="3 7" id="KW-0261">Viral envelope protein</keyword>
<feature type="domain" description="Herpesvirus glycoprotein D/GG/GX" evidence="6">
    <location>
        <begin position="78"/>
        <end position="191"/>
    </location>
</feature>
<evidence type="ECO:0000313" key="8">
    <source>
        <dbReference type="Proteomes" id="UP001143588"/>
    </source>
</evidence>
<reference evidence="7 8" key="1">
    <citation type="journal article" date="2020" name="J. Virol.">
        <title>Characterization of a Novel Alphaherpesvirus Isolated from the Fruit Bat Pteropus lylei in Vietnam.</title>
        <authorList>
            <person name="Inagaki T."/>
            <person name="Yamada S."/>
            <person name="Fujii H."/>
            <person name="Yoshikawa T."/>
            <person name="Shibamura M."/>
            <person name="Harada S."/>
            <person name="Fukushi S."/>
            <person name="Le M.Q."/>
            <person name="Nguyen C.T."/>
            <person name="Nguyen T.T.T."/>
            <person name="Nguyen T.T."/>
            <person name="Nguyen T.T."/>
            <person name="Quach V.T."/>
            <person name="Thong V.D."/>
            <person name="Mori K."/>
            <person name="Sasaki M."/>
            <person name="Setiyono A."/>
            <person name="Handharyani E."/>
            <person name="Takeyama H."/>
            <person name="Hasebe F."/>
            <person name="Saijo M."/>
        </authorList>
    </citation>
    <scope>NUCLEOTIDE SEQUENCE [LARGE SCALE GENOMIC DNA]</scope>
</reference>
<dbReference type="GeneID" id="80540253"/>
<dbReference type="SUPFAM" id="SSF48726">
    <property type="entry name" value="Immunoglobulin"/>
    <property type="match status" value="1"/>
</dbReference>
<comment type="subcellular location">
    <subcellularLocation>
        <location evidence="1">Virion membrane</location>
        <topology evidence="1">Single-pass type I membrane protein</topology>
    </subcellularLocation>
</comment>